<accession>A0ABR2L071</accession>
<comment type="caution">
    <text evidence="1">The sequence shown here is derived from an EMBL/GenBank/DDBJ whole genome shotgun (WGS) entry which is preliminary data.</text>
</comment>
<dbReference type="InterPro" id="IPR013169">
    <property type="entry name" value="mRNA_splic_Cwf18-like"/>
</dbReference>
<sequence>MANEIKITFRAYEPQTEELKNKEFYTDPVNLEPYEALSMVDSIIQSSIDEAPDLEKTNISLAPRRSDVDLKRIMKPEIDELIDETKATLINMKKKMKK</sequence>
<reference evidence="1 3" key="1">
    <citation type="submission" date="2024-04" db="EMBL/GenBank/DDBJ databases">
        <title>Tritrichomonas musculus Genome.</title>
        <authorList>
            <person name="Alves-Ferreira E."/>
            <person name="Grigg M."/>
            <person name="Lorenzi H."/>
            <person name="Galac M."/>
        </authorList>
    </citation>
    <scope>NUCLEOTIDE SEQUENCE [LARGE SCALE GENOMIC DNA]</scope>
    <source>
        <strain evidence="1 3">EAF2021</strain>
    </source>
</reference>
<dbReference type="EMBL" id="JAPFFF010000002">
    <property type="protein sequence ID" value="KAK8896356.1"/>
    <property type="molecule type" value="Genomic_DNA"/>
</dbReference>
<dbReference type="EMBL" id="JAPFFF010000002">
    <property type="protein sequence ID" value="KAK8896360.1"/>
    <property type="molecule type" value="Genomic_DNA"/>
</dbReference>
<evidence type="ECO:0008006" key="4">
    <source>
        <dbReference type="Google" id="ProtNLM"/>
    </source>
</evidence>
<evidence type="ECO:0000313" key="2">
    <source>
        <dbReference type="EMBL" id="KAK8896360.1"/>
    </source>
</evidence>
<evidence type="ECO:0000313" key="1">
    <source>
        <dbReference type="EMBL" id="KAK8896356.1"/>
    </source>
</evidence>
<proteinExistence type="predicted"/>
<dbReference type="Pfam" id="PF08315">
    <property type="entry name" value="cwf18"/>
    <property type="match status" value="1"/>
</dbReference>
<evidence type="ECO:0000313" key="3">
    <source>
        <dbReference type="Proteomes" id="UP001470230"/>
    </source>
</evidence>
<keyword evidence="3" id="KW-1185">Reference proteome</keyword>
<gene>
    <name evidence="1" type="ORF">M9Y10_014254</name>
    <name evidence="2" type="ORF">M9Y10_014258</name>
</gene>
<organism evidence="1 3">
    <name type="scientific">Tritrichomonas musculus</name>
    <dbReference type="NCBI Taxonomy" id="1915356"/>
    <lineage>
        <taxon>Eukaryota</taxon>
        <taxon>Metamonada</taxon>
        <taxon>Parabasalia</taxon>
        <taxon>Tritrichomonadida</taxon>
        <taxon>Tritrichomonadidae</taxon>
        <taxon>Tritrichomonas</taxon>
    </lineage>
</organism>
<dbReference type="Proteomes" id="UP001470230">
    <property type="component" value="Unassembled WGS sequence"/>
</dbReference>
<protein>
    <recommendedName>
        <fullName evidence="4">Phage protein</fullName>
    </recommendedName>
</protein>
<name>A0ABR2L071_9EUKA</name>